<proteinExistence type="predicted"/>
<gene>
    <name evidence="2" type="ORF">IQ236_04220</name>
</gene>
<evidence type="ECO:0000256" key="1">
    <source>
        <dbReference type="SAM" id="Phobius"/>
    </source>
</evidence>
<evidence type="ECO:0000313" key="2">
    <source>
        <dbReference type="EMBL" id="MBE9142427.1"/>
    </source>
</evidence>
<keyword evidence="3" id="KW-1185">Reference proteome</keyword>
<protein>
    <submittedName>
        <fullName evidence="2">Uncharacterized protein</fullName>
    </submittedName>
</protein>
<organism evidence="2 3">
    <name type="scientific">Planktothrix mougeotii LEGE 06226</name>
    <dbReference type="NCBI Taxonomy" id="1828728"/>
    <lineage>
        <taxon>Bacteria</taxon>
        <taxon>Bacillati</taxon>
        <taxon>Cyanobacteriota</taxon>
        <taxon>Cyanophyceae</taxon>
        <taxon>Oscillatoriophycideae</taxon>
        <taxon>Oscillatoriales</taxon>
        <taxon>Microcoleaceae</taxon>
        <taxon>Planktothrix</taxon>
    </lineage>
</organism>
<reference evidence="2 3" key="1">
    <citation type="submission" date="2020-10" db="EMBL/GenBank/DDBJ databases">
        <authorList>
            <person name="Castelo-Branco R."/>
            <person name="Eusebio N."/>
            <person name="Adriana R."/>
            <person name="Vieira A."/>
            <person name="Brugerolle De Fraissinette N."/>
            <person name="Rezende De Castro R."/>
            <person name="Schneider M.P."/>
            <person name="Vasconcelos V."/>
            <person name="Leao P.N."/>
        </authorList>
    </citation>
    <scope>NUCLEOTIDE SEQUENCE [LARGE SCALE GENOMIC DNA]</scope>
    <source>
        <strain evidence="2 3">LEGE 06226</strain>
    </source>
</reference>
<dbReference type="RefSeq" id="WP_193868113.1">
    <property type="nucleotide sequence ID" value="NZ_JADEWU010000006.1"/>
</dbReference>
<feature type="transmembrane region" description="Helical" evidence="1">
    <location>
        <begin position="44"/>
        <end position="70"/>
    </location>
</feature>
<keyword evidence="1" id="KW-0472">Membrane</keyword>
<sequence length="75" mass="7904">MSGNFNYCPTHGLNHCHGHHHRHYPHPHIHVHQPTWVIVTKWGIVGAALVCTVTGFAPGAAIAAGIASALGGGKQ</sequence>
<dbReference type="Proteomes" id="UP000640725">
    <property type="component" value="Unassembled WGS sequence"/>
</dbReference>
<keyword evidence="1" id="KW-0812">Transmembrane</keyword>
<dbReference type="EMBL" id="JADEWU010000006">
    <property type="protein sequence ID" value="MBE9142427.1"/>
    <property type="molecule type" value="Genomic_DNA"/>
</dbReference>
<evidence type="ECO:0000313" key="3">
    <source>
        <dbReference type="Proteomes" id="UP000640725"/>
    </source>
</evidence>
<keyword evidence="1" id="KW-1133">Transmembrane helix</keyword>
<accession>A0ABR9U7L6</accession>
<comment type="caution">
    <text evidence="2">The sequence shown here is derived from an EMBL/GenBank/DDBJ whole genome shotgun (WGS) entry which is preliminary data.</text>
</comment>
<name>A0ABR9U7L6_9CYAN</name>